<dbReference type="EMBL" id="NCKU01000751">
    <property type="protein sequence ID" value="RWS14330.1"/>
    <property type="molecule type" value="Genomic_DNA"/>
</dbReference>
<dbReference type="OrthoDB" id="66144at2759"/>
<dbReference type="Pfam" id="PF01866">
    <property type="entry name" value="Diphthamide_syn"/>
    <property type="match status" value="1"/>
</dbReference>
<name>A0A3S3P3Z2_9ACAR</name>
<dbReference type="Gene3D" id="3.40.50.150">
    <property type="entry name" value="Vaccinia Virus protein VP39"/>
    <property type="match status" value="1"/>
</dbReference>
<evidence type="ECO:0000256" key="1">
    <source>
        <dbReference type="ARBA" id="ARBA00010633"/>
    </source>
</evidence>
<dbReference type="AlphaFoldDB" id="A0A3S3P3Z2"/>
<dbReference type="STRING" id="1965070.A0A3S3P3Z2"/>
<dbReference type="Proteomes" id="UP000285301">
    <property type="component" value="Unassembled WGS sequence"/>
</dbReference>
<keyword evidence="5" id="KW-0812">Transmembrane</keyword>
<comment type="caution">
    <text evidence="7">The sequence shown here is derived from an EMBL/GenBank/DDBJ whole genome shotgun (WGS) entry which is preliminary data.</text>
</comment>
<dbReference type="GO" id="GO:0005739">
    <property type="term" value="C:mitochondrion"/>
    <property type="evidence" value="ECO:0007669"/>
    <property type="project" value="TreeGrafter"/>
</dbReference>
<dbReference type="PANTHER" id="PTHR13610:SF9">
    <property type="entry name" value="FI06469P"/>
    <property type="match status" value="1"/>
</dbReference>
<evidence type="ECO:0000256" key="5">
    <source>
        <dbReference type="SAM" id="Phobius"/>
    </source>
</evidence>
<reference evidence="7 10" key="1">
    <citation type="journal article" date="2018" name="Gigascience">
        <title>Genomes of trombidid mites reveal novel predicted allergens and laterally-transferred genes associated with secondary metabolism.</title>
        <authorList>
            <person name="Dong X."/>
            <person name="Chaisiri K."/>
            <person name="Xia D."/>
            <person name="Armstrong S.D."/>
            <person name="Fang Y."/>
            <person name="Donnelly M.J."/>
            <person name="Kadowaki T."/>
            <person name="McGarry J.W."/>
            <person name="Darby A.C."/>
            <person name="Makepeace B.L."/>
        </authorList>
    </citation>
    <scope>NUCLEOTIDE SEQUENCE [LARGE SCALE GENOMIC DNA]</scope>
    <source>
        <strain evidence="7">UoL-WK</strain>
    </source>
</reference>
<dbReference type="GO" id="GO:1905706">
    <property type="term" value="P:regulation of mitochondrial ATP synthesis coupled proton transport"/>
    <property type="evidence" value="ECO:0007669"/>
    <property type="project" value="TreeGrafter"/>
</dbReference>
<dbReference type="PANTHER" id="PTHR13610">
    <property type="entry name" value="METHYLTRANSFERASE DOMAIN-CONTAINING PROTEIN"/>
    <property type="match status" value="1"/>
</dbReference>
<keyword evidence="3" id="KW-0808">Transferase</keyword>
<reference evidence="7" key="2">
    <citation type="submission" date="2018-11" db="EMBL/GenBank/DDBJ databases">
        <title>Trombidioid mite genomics.</title>
        <authorList>
            <person name="Dong X."/>
        </authorList>
    </citation>
    <scope>NUCLEOTIDE SEQUENCE</scope>
    <source>
        <strain evidence="7">UoL-WK</strain>
    </source>
</reference>
<dbReference type="GO" id="GO:0017183">
    <property type="term" value="P:protein histidyl modification to diphthamide"/>
    <property type="evidence" value="ECO:0007669"/>
    <property type="project" value="InterPro"/>
</dbReference>
<dbReference type="EMBL" id="NCKU01000586">
    <property type="protein sequence ID" value="RWS14944.1"/>
    <property type="molecule type" value="Genomic_DNA"/>
</dbReference>
<dbReference type="InterPro" id="IPR026170">
    <property type="entry name" value="FAM173A/B"/>
</dbReference>
<proteinExistence type="inferred from homology"/>
<dbReference type="EMBL" id="NCKU01000762">
    <property type="protein sequence ID" value="RWS14276.1"/>
    <property type="molecule type" value="Genomic_DNA"/>
</dbReference>
<evidence type="ECO:0000256" key="2">
    <source>
        <dbReference type="ARBA" id="ARBA00022603"/>
    </source>
</evidence>
<dbReference type="InterPro" id="IPR042265">
    <property type="entry name" value="DPH1/DPH2_3"/>
</dbReference>
<dbReference type="Gene3D" id="3.40.50.11860">
    <property type="entry name" value="Diphthamide synthesis DPH1/DPH2 domain 3"/>
    <property type="match status" value="1"/>
</dbReference>
<evidence type="ECO:0000313" key="6">
    <source>
        <dbReference type="EMBL" id="RWS14276.1"/>
    </source>
</evidence>
<evidence type="ECO:0000256" key="4">
    <source>
        <dbReference type="ARBA" id="ARBA00022691"/>
    </source>
</evidence>
<sequence>MLDTCDRNRSIGQFAAAAFAATGVSLIALSLPFVTPALRRVCLPFVPATDTQLSNVLLALKGRKGRLIDLGSGDGRIVLKAAQLGFEATGVELNFWLVLYSKIKARLLGLNRLASFHRQNLWNVDLSKYENVVIFGVDEMMPILEQKLAKELCSQKDYAVIACRFPLQTATPIKIIGAGIDTVWSLLKFASSVVKYFESNTDHKNEYYVVYSDTCSVDHLSPLHLGENKINAIIRFGNACLSSTPETISEFPVLFVFDFVFDNNDYEFAKEYLMNVQNLSNTLILYETSQVNLVVRLLSECILKSENVAKLNVNVSTWSFTESGKKLVCSPNGKFFEFGQFLVEKELKSFSNLIFIGSFVNGFYRINNCFQEIILLNPSEKITTTIHSRRESCKRVALIEKLKSSKCKRIGVIYTNSYPNVNKLMKYIESLAKKKQKQIFFISLVQSTDECKLGNFGDLHAFVVVSDCYCSHLIDNIKLHVPVVNLTEFEIACGISRNYAGVQWESDSSDVENEDENEKQLVEVATVSKNFWYGLQINPEINEPSMIKEGQRGIACAYEEESANL</sequence>
<keyword evidence="10" id="KW-1185">Reference proteome</keyword>
<keyword evidence="2" id="KW-0489">Methyltransferase</keyword>
<evidence type="ECO:0000256" key="3">
    <source>
        <dbReference type="ARBA" id="ARBA00022679"/>
    </source>
</evidence>
<dbReference type="GO" id="GO:0090560">
    <property type="term" value="F:2-(3-amino-3-carboxypropyl)histidine synthase activity"/>
    <property type="evidence" value="ECO:0007669"/>
    <property type="project" value="InterPro"/>
</dbReference>
<dbReference type="GO" id="GO:0032259">
    <property type="term" value="P:methylation"/>
    <property type="evidence" value="ECO:0007669"/>
    <property type="project" value="UniProtKB-KW"/>
</dbReference>
<dbReference type="EMBL" id="NCKU01000745">
    <property type="protein sequence ID" value="RWS14360.1"/>
    <property type="molecule type" value="Genomic_DNA"/>
</dbReference>
<feature type="transmembrane region" description="Helical" evidence="5">
    <location>
        <begin position="12"/>
        <end position="34"/>
    </location>
</feature>
<keyword evidence="4" id="KW-0949">S-adenosyl-L-methionine</keyword>
<dbReference type="InterPro" id="IPR016435">
    <property type="entry name" value="DPH1/DPH2"/>
</dbReference>
<gene>
    <name evidence="6" type="ORF">B4U79_03204</name>
    <name evidence="9" type="ORF">B4U79_11877</name>
    <name evidence="7" type="ORF">B4U79_12634</name>
    <name evidence="8" type="ORF">B4U79_15954</name>
</gene>
<evidence type="ECO:0000313" key="7">
    <source>
        <dbReference type="EMBL" id="RWS14330.1"/>
    </source>
</evidence>
<evidence type="ECO:0000313" key="10">
    <source>
        <dbReference type="Proteomes" id="UP000285301"/>
    </source>
</evidence>
<organism evidence="7 10">
    <name type="scientific">Dinothrombium tinctorium</name>
    <dbReference type="NCBI Taxonomy" id="1965070"/>
    <lineage>
        <taxon>Eukaryota</taxon>
        <taxon>Metazoa</taxon>
        <taxon>Ecdysozoa</taxon>
        <taxon>Arthropoda</taxon>
        <taxon>Chelicerata</taxon>
        <taxon>Arachnida</taxon>
        <taxon>Acari</taxon>
        <taxon>Acariformes</taxon>
        <taxon>Trombidiformes</taxon>
        <taxon>Prostigmata</taxon>
        <taxon>Anystina</taxon>
        <taxon>Parasitengona</taxon>
        <taxon>Trombidioidea</taxon>
        <taxon>Trombidiidae</taxon>
        <taxon>Dinothrombium</taxon>
    </lineage>
</organism>
<evidence type="ECO:0000313" key="9">
    <source>
        <dbReference type="EMBL" id="RWS14944.1"/>
    </source>
</evidence>
<keyword evidence="5" id="KW-0472">Membrane</keyword>
<dbReference type="NCBIfam" id="TIGR00322">
    <property type="entry name" value="diphth2_R"/>
    <property type="match status" value="1"/>
</dbReference>
<dbReference type="SUPFAM" id="SSF53335">
    <property type="entry name" value="S-adenosyl-L-methionine-dependent methyltransferases"/>
    <property type="match status" value="1"/>
</dbReference>
<evidence type="ECO:0000313" key="8">
    <source>
        <dbReference type="EMBL" id="RWS14360.1"/>
    </source>
</evidence>
<accession>A0A3S3P3Z2</accession>
<dbReference type="GO" id="GO:0016279">
    <property type="term" value="F:protein-lysine N-methyltransferase activity"/>
    <property type="evidence" value="ECO:0007669"/>
    <property type="project" value="InterPro"/>
</dbReference>
<comment type="similarity">
    <text evidence="1">Belongs to the ANT/ATPSC lysine N-methyltransferase family.</text>
</comment>
<dbReference type="InterPro" id="IPR029063">
    <property type="entry name" value="SAM-dependent_MTases_sf"/>
</dbReference>
<keyword evidence="5" id="KW-1133">Transmembrane helix</keyword>
<protein>
    <submittedName>
        <fullName evidence="7">Protein FAM173B-like protein</fullName>
    </submittedName>
</protein>